<feature type="compositionally biased region" description="Basic residues" evidence="11">
    <location>
        <begin position="177"/>
        <end position="192"/>
    </location>
</feature>
<feature type="coiled-coil region" evidence="10">
    <location>
        <begin position="267"/>
        <end position="294"/>
    </location>
</feature>
<evidence type="ECO:0000256" key="1">
    <source>
        <dbReference type="ARBA" id="ARBA00004123"/>
    </source>
</evidence>
<dbReference type="GO" id="GO:0035267">
    <property type="term" value="C:NuA4 histone acetyltransferase complex"/>
    <property type="evidence" value="ECO:0007669"/>
    <property type="project" value="TreeGrafter"/>
</dbReference>
<keyword evidence="7" id="KW-0804">Transcription</keyword>
<protein>
    <recommendedName>
        <fullName evidence="9">Protein male-specific lethal-3</fullName>
    </recommendedName>
</protein>
<evidence type="ECO:0000256" key="3">
    <source>
        <dbReference type="ARBA" id="ARBA00022454"/>
    </source>
</evidence>
<keyword evidence="10" id="KW-0175">Coiled coil</keyword>
<dbReference type="InterPro" id="IPR038217">
    <property type="entry name" value="MRG_C_sf"/>
</dbReference>
<evidence type="ECO:0000313" key="14">
    <source>
        <dbReference type="EMBL" id="ALC44104.1"/>
    </source>
</evidence>
<name>A0A0M4EA64_DROBS</name>
<gene>
    <name evidence="14" type="ORF">Dbus_chr3Lg1270</name>
</gene>
<dbReference type="SUPFAM" id="SSF54160">
    <property type="entry name" value="Chromo domain-like"/>
    <property type="match status" value="1"/>
</dbReference>
<evidence type="ECO:0000313" key="15">
    <source>
        <dbReference type="Proteomes" id="UP000494163"/>
    </source>
</evidence>
<dbReference type="OMA" id="YKGTPDK"/>
<evidence type="ECO:0000259" key="12">
    <source>
        <dbReference type="Pfam" id="PF05712"/>
    </source>
</evidence>
<dbReference type="AlphaFoldDB" id="A0A0M4EA64"/>
<dbReference type="GO" id="GO:0005634">
    <property type="term" value="C:nucleus"/>
    <property type="evidence" value="ECO:0007669"/>
    <property type="project" value="UniProtKB-SubCell"/>
</dbReference>
<evidence type="ECO:0000256" key="5">
    <source>
        <dbReference type="ARBA" id="ARBA00022853"/>
    </source>
</evidence>
<feature type="compositionally biased region" description="Polar residues" evidence="11">
    <location>
        <begin position="124"/>
        <end position="151"/>
    </location>
</feature>
<keyword evidence="8" id="KW-0539">Nucleus</keyword>
<keyword evidence="5" id="KW-0156">Chromatin regulator</keyword>
<evidence type="ECO:0000256" key="8">
    <source>
        <dbReference type="ARBA" id="ARBA00023242"/>
    </source>
</evidence>
<dbReference type="Proteomes" id="UP000494163">
    <property type="component" value="Chromosome 3L"/>
</dbReference>
<evidence type="ECO:0000256" key="7">
    <source>
        <dbReference type="ARBA" id="ARBA00023163"/>
    </source>
</evidence>
<dbReference type="EMBL" id="CP012525">
    <property type="protein sequence ID" value="ALC44104.1"/>
    <property type="molecule type" value="Genomic_DNA"/>
</dbReference>
<evidence type="ECO:0000256" key="10">
    <source>
        <dbReference type="SAM" id="Coils"/>
    </source>
</evidence>
<reference evidence="14 15" key="1">
    <citation type="submission" date="2015-08" db="EMBL/GenBank/DDBJ databases">
        <title>Ancestral chromatin configuration constrains chromatin evolution on differentiating sex chromosomes in Drosophila.</title>
        <authorList>
            <person name="Zhou Q."/>
            <person name="Bachtrog D."/>
        </authorList>
    </citation>
    <scope>NUCLEOTIDE SEQUENCE [LARGE SCALE GENOMIC DNA]</scope>
    <source>
        <tissue evidence="14">Whole larvae</tissue>
    </source>
</reference>
<organism evidence="14 15">
    <name type="scientific">Drosophila busckii</name>
    <name type="common">Fruit fly</name>
    <dbReference type="NCBI Taxonomy" id="30019"/>
    <lineage>
        <taxon>Eukaryota</taxon>
        <taxon>Metazoa</taxon>
        <taxon>Ecdysozoa</taxon>
        <taxon>Arthropoda</taxon>
        <taxon>Hexapoda</taxon>
        <taxon>Insecta</taxon>
        <taxon>Pterygota</taxon>
        <taxon>Neoptera</taxon>
        <taxon>Endopterygota</taxon>
        <taxon>Diptera</taxon>
        <taxon>Brachycera</taxon>
        <taxon>Muscomorpha</taxon>
        <taxon>Ephydroidea</taxon>
        <taxon>Drosophilidae</taxon>
        <taxon>Drosophila</taxon>
    </lineage>
</organism>
<dbReference type="InterPro" id="IPR026541">
    <property type="entry name" value="MRG_dom"/>
</dbReference>
<dbReference type="PANTHER" id="PTHR10880:SF15">
    <property type="entry name" value="MSL COMPLEX SUBUNIT 3"/>
    <property type="match status" value="1"/>
</dbReference>
<proteinExistence type="predicted"/>
<evidence type="ECO:0000256" key="2">
    <source>
        <dbReference type="ARBA" id="ARBA00004286"/>
    </source>
</evidence>
<dbReference type="GO" id="GO:0006325">
    <property type="term" value="P:chromatin organization"/>
    <property type="evidence" value="ECO:0007669"/>
    <property type="project" value="UniProtKB-KW"/>
</dbReference>
<dbReference type="SMR" id="A0A0M4EA64"/>
<accession>A0A0M4EA64</accession>
<feature type="region of interest" description="Disordered" evidence="11">
    <location>
        <begin position="97"/>
        <end position="196"/>
    </location>
</feature>
<dbReference type="GO" id="GO:0006355">
    <property type="term" value="P:regulation of DNA-templated transcription"/>
    <property type="evidence" value="ECO:0007669"/>
    <property type="project" value="InterPro"/>
</dbReference>
<evidence type="ECO:0000259" key="13">
    <source>
        <dbReference type="Pfam" id="PF22732"/>
    </source>
</evidence>
<keyword evidence="6" id="KW-0805">Transcription regulation</keyword>
<dbReference type="InterPro" id="IPR053820">
    <property type="entry name" value="MSL3_chromo-like"/>
</dbReference>
<evidence type="ECO:0000256" key="6">
    <source>
        <dbReference type="ARBA" id="ARBA00023015"/>
    </source>
</evidence>
<dbReference type="STRING" id="30019.A0A0M4EA64"/>
<dbReference type="PROSITE" id="PS51640">
    <property type="entry name" value="MRG"/>
    <property type="match status" value="1"/>
</dbReference>
<dbReference type="InterPro" id="IPR016197">
    <property type="entry name" value="Chromo-like_dom_sf"/>
</dbReference>
<dbReference type="Pfam" id="PF22732">
    <property type="entry name" value="MSL3_chromo-like"/>
    <property type="match status" value="1"/>
</dbReference>
<dbReference type="InterPro" id="IPR008676">
    <property type="entry name" value="MRG"/>
</dbReference>
<comment type="subcellular location">
    <subcellularLocation>
        <location evidence="2">Chromosome</location>
    </subcellularLocation>
    <subcellularLocation>
        <location evidence="1">Nucleus</location>
    </subcellularLocation>
</comment>
<keyword evidence="3" id="KW-0158">Chromosome</keyword>
<feature type="domain" description="MRG" evidence="12">
    <location>
        <begin position="204"/>
        <end position="493"/>
    </location>
</feature>
<keyword evidence="4" id="KW-0832">Ubl conjugation</keyword>
<dbReference type="PANTHER" id="PTHR10880">
    <property type="entry name" value="MORTALITY FACTOR 4-LIKE PROTEIN"/>
    <property type="match status" value="1"/>
</dbReference>
<dbReference type="GO" id="GO:0072487">
    <property type="term" value="C:MSL complex"/>
    <property type="evidence" value="ECO:0007669"/>
    <property type="project" value="TreeGrafter"/>
</dbReference>
<dbReference type="FunFam" id="2.30.30.140:FF:000042">
    <property type="entry name" value="male-specific lethal 3 homolog"/>
    <property type="match status" value="1"/>
</dbReference>
<evidence type="ECO:0000256" key="9">
    <source>
        <dbReference type="ARBA" id="ARBA00069454"/>
    </source>
</evidence>
<sequence>MTASENEVQLFNRGEKVLCYEPDQSKHRVLYDSKVLAVYTRKDKQGQIYYGYKIHFQGWSASWDKEVRAPILLKDNEENRKLQRELAAAAQLEKTGGFSYKDTKTPTLPSAKRKRVPKSEEQANDSSPLSQSSLFQKNQKSPANLQDSSANRTRDKSRGRKSLLDESVSGGDATMRNSRKSVRGQGKRKAGKTRLSFNNASEATAKLFHQEDRVMLRISERLREYMEYDYHAISKVGMQHVLPARVPIVTILENFVKQTAVELAIGIKQESLRARNTQSRNAKLEREFDRVMSNVCMLKEVVDGLRIYFEFHLEDHLLYKEEMNYIQEYLTPENLKARRDYLNNVYDAETYDMEVKLTTTPEGENILGGVEYEKQLEKCLVYIVKKIGKGKTNLSHAYDQRDSPYKAAYRLPNEMRGFLCETFSWRLLSAESPPEKSMVFGAPHLARLLVKIPEWLNGSPIPNEKLKDLLPHLGSLINYVENHKAWFDKDNYTKISTEYIVKSDPKSWFDKDNYVGTDTIPKQPIILEGAIDK</sequence>
<evidence type="ECO:0000256" key="4">
    <source>
        <dbReference type="ARBA" id="ARBA00022843"/>
    </source>
</evidence>
<dbReference type="OrthoDB" id="10044771at2759"/>
<evidence type="ECO:0000256" key="11">
    <source>
        <dbReference type="SAM" id="MobiDB-lite"/>
    </source>
</evidence>
<keyword evidence="15" id="KW-1185">Reference proteome</keyword>
<dbReference type="Gene3D" id="2.30.30.140">
    <property type="match status" value="1"/>
</dbReference>
<dbReference type="Pfam" id="PF05712">
    <property type="entry name" value="MRG"/>
    <property type="match status" value="1"/>
</dbReference>
<feature type="domain" description="MSL3 chromodomain-like" evidence="13">
    <location>
        <begin position="11"/>
        <end position="87"/>
    </location>
</feature>
<dbReference type="Gene3D" id="1.10.274.30">
    <property type="entry name" value="MRG domain"/>
    <property type="match status" value="1"/>
</dbReference>